<dbReference type="InterPro" id="IPR044680">
    <property type="entry name" value="EX1/2"/>
</dbReference>
<dbReference type="GO" id="GO:0042651">
    <property type="term" value="C:thylakoid membrane"/>
    <property type="evidence" value="ECO:0007669"/>
    <property type="project" value="TreeGrafter"/>
</dbReference>
<comment type="caution">
    <text evidence="2">The sequence shown here is derived from an EMBL/GenBank/DDBJ whole genome shotgun (WGS) entry which is preliminary data.</text>
</comment>
<protein>
    <submittedName>
        <fullName evidence="2">Uncharacterized protein</fullName>
    </submittedName>
</protein>
<gene>
    <name evidence="2" type="ORF">CVIRNUC_004692</name>
</gene>
<feature type="compositionally biased region" description="Pro residues" evidence="1">
    <location>
        <begin position="535"/>
        <end position="544"/>
    </location>
</feature>
<sequence length="775" mass="83965">MNLPFQEPFLHSSSSAAPYAACRVGHCSSPLLSRGCVRHPVRVSRGSRSCRCQSLPEGSGRPLANLRAWGAELINSLRTGWSDQPKQAAQQGSPKQPLPPQQPGGEASRDSEALSSAPAAEQQVEDSMTLVAPDIEAEEEQEREPPEEGSWEHWEEHIAEMDRLYEAACEVENTIEESVAAEEFADAVRLRGVHAELQDQDEVNTVLKELQQAVEQEDYAKAAELRDSGCAGLLGWWHSRAEDDPVGHILRIAPDFGRYTAVKYTAQDLAELKGWNAEANMLTGYGGGSSLAPMGATYTAAAPQQSRSTGDELAAGLIQATQVEGGNLGVAVMEVFVRRDSAGAWQRQPCVAIPSGDAQQPGPSLPFASGVPPTLDIHVDNGTPGGDVIAMRISLNGSGQPTITDSNSSSIEEVVRRMMGELPTPAGESSGDLGQAQGVQGEAMLVVEEDSASDSIEQSYQQAFERSPANLVRMDNNNFVLTVPASQSIPEAVSEEQLVELEKDPHAQHQAHFDELREALNMTTVRDTGITSLVQPPPVRPPQPEESQDSSLAGEKEAAADPWMKAAKEVHRLHNLNNPNTPLPISGDDLADYIKNAASGALDVLQQSYSVPSFCLEGSRVYSRLKQEEMPKTDPFSGLYLGSFGPHGPEILQLKRSVTESGEDCVLGVKITGDPNVPAGNVSFRALIGRKHRSSGFDMMYPPELDVQARYPGEGRVAQQGFKDAWWVEGELLHFGSNNPMIHGAELGFVWCVPNERRYLILLSRIDLDDPRLNT</sequence>
<dbReference type="AlphaFoldDB" id="A0AAV1I3D4"/>
<dbReference type="Pfam" id="PF12014">
    <property type="entry name" value="Cyclin_D1_bind"/>
    <property type="match status" value="1"/>
</dbReference>
<dbReference type="GO" id="GO:0010343">
    <property type="term" value="P:singlet oxygen-mediated programmed cell death"/>
    <property type="evidence" value="ECO:0007669"/>
    <property type="project" value="InterPro"/>
</dbReference>
<organism evidence="2 3">
    <name type="scientific">Coccomyxa viridis</name>
    <dbReference type="NCBI Taxonomy" id="1274662"/>
    <lineage>
        <taxon>Eukaryota</taxon>
        <taxon>Viridiplantae</taxon>
        <taxon>Chlorophyta</taxon>
        <taxon>core chlorophytes</taxon>
        <taxon>Trebouxiophyceae</taxon>
        <taxon>Trebouxiophyceae incertae sedis</taxon>
        <taxon>Coccomyxaceae</taxon>
        <taxon>Coccomyxa</taxon>
    </lineage>
</organism>
<keyword evidence="3" id="KW-1185">Reference proteome</keyword>
<name>A0AAV1I3D4_9CHLO</name>
<dbReference type="PANTHER" id="PTHR33917">
    <property type="entry name" value="PROTEIN EXECUTER 1, CHLOROPLASTIC"/>
    <property type="match status" value="1"/>
</dbReference>
<reference evidence="2 3" key="1">
    <citation type="submission" date="2023-10" db="EMBL/GenBank/DDBJ databases">
        <authorList>
            <person name="Maclean D."/>
            <person name="Macfadyen A."/>
        </authorList>
    </citation>
    <scope>NUCLEOTIDE SEQUENCE [LARGE SCALE GENOMIC DNA]</scope>
</reference>
<feature type="region of interest" description="Disordered" evidence="1">
    <location>
        <begin position="531"/>
        <end position="559"/>
    </location>
</feature>
<accession>A0AAV1I3D4</accession>
<dbReference type="PANTHER" id="PTHR33917:SF3">
    <property type="entry name" value="PROTEIN EXECUTER 1, CHLOROPLASTIC"/>
    <property type="match status" value="1"/>
</dbReference>
<evidence type="ECO:0000313" key="3">
    <source>
        <dbReference type="Proteomes" id="UP001314263"/>
    </source>
</evidence>
<proteinExistence type="predicted"/>
<feature type="region of interest" description="Disordered" evidence="1">
    <location>
        <begin position="82"/>
        <end position="126"/>
    </location>
</feature>
<evidence type="ECO:0000256" key="1">
    <source>
        <dbReference type="SAM" id="MobiDB-lite"/>
    </source>
</evidence>
<evidence type="ECO:0000313" key="2">
    <source>
        <dbReference type="EMBL" id="CAK0779081.1"/>
    </source>
</evidence>
<dbReference type="Proteomes" id="UP001314263">
    <property type="component" value="Unassembled WGS sequence"/>
</dbReference>
<dbReference type="EMBL" id="CAUYUE010000005">
    <property type="protein sequence ID" value="CAK0779081.1"/>
    <property type="molecule type" value="Genomic_DNA"/>
</dbReference>